<protein>
    <submittedName>
        <fullName evidence="1">Putative secreted protein</fullName>
    </submittedName>
</protein>
<dbReference type="EMBL" id="GGFL01014869">
    <property type="protein sequence ID" value="MBW79047.1"/>
    <property type="molecule type" value="Transcribed_RNA"/>
</dbReference>
<evidence type="ECO:0000313" key="1">
    <source>
        <dbReference type="EMBL" id="MBW79047.1"/>
    </source>
</evidence>
<sequence>MMKFVLPSLCCCVLWRCKSRRKMKMRNDARHTNTTNRAVGPRGGFAELQHVVADLIHNPLDLGVRRRHAVSSLSLKSIFLPFLQRRSLEERAKITRERRGAQ</sequence>
<name>A0A2M4DNB3_ANODA</name>
<proteinExistence type="predicted"/>
<dbReference type="AlphaFoldDB" id="A0A2M4DNB3"/>
<accession>A0A2M4DNB3</accession>
<organism evidence="1">
    <name type="scientific">Anopheles darlingi</name>
    <name type="common">Mosquito</name>
    <dbReference type="NCBI Taxonomy" id="43151"/>
    <lineage>
        <taxon>Eukaryota</taxon>
        <taxon>Metazoa</taxon>
        <taxon>Ecdysozoa</taxon>
        <taxon>Arthropoda</taxon>
        <taxon>Hexapoda</taxon>
        <taxon>Insecta</taxon>
        <taxon>Pterygota</taxon>
        <taxon>Neoptera</taxon>
        <taxon>Endopterygota</taxon>
        <taxon>Diptera</taxon>
        <taxon>Nematocera</taxon>
        <taxon>Culicoidea</taxon>
        <taxon>Culicidae</taxon>
        <taxon>Anophelinae</taxon>
        <taxon>Anopheles</taxon>
    </lineage>
</organism>
<reference evidence="1" key="1">
    <citation type="submission" date="2018-01" db="EMBL/GenBank/DDBJ databases">
        <title>An insight into the sialome of Amazonian anophelines.</title>
        <authorList>
            <person name="Ribeiro J.M."/>
            <person name="Scarpassa V."/>
            <person name="Calvo E."/>
        </authorList>
    </citation>
    <scope>NUCLEOTIDE SEQUENCE</scope>
</reference>